<dbReference type="Proteomes" id="UP001437256">
    <property type="component" value="Unassembled WGS sequence"/>
</dbReference>
<dbReference type="InterPro" id="IPR036249">
    <property type="entry name" value="Thioredoxin-like_sf"/>
</dbReference>
<evidence type="ECO:0000313" key="3">
    <source>
        <dbReference type="Proteomes" id="UP001437256"/>
    </source>
</evidence>
<dbReference type="Pfam" id="PF13911">
    <property type="entry name" value="AhpC-TSA_2"/>
    <property type="match status" value="1"/>
</dbReference>
<accession>A0ABR3A421</accession>
<feature type="compositionally biased region" description="Polar residues" evidence="1">
    <location>
        <begin position="1"/>
        <end position="11"/>
    </location>
</feature>
<dbReference type="Gene3D" id="3.40.30.10">
    <property type="entry name" value="Glutaredoxin"/>
    <property type="match status" value="1"/>
</dbReference>
<organism evidence="2 3">
    <name type="scientific">Marasmius tenuissimus</name>
    <dbReference type="NCBI Taxonomy" id="585030"/>
    <lineage>
        <taxon>Eukaryota</taxon>
        <taxon>Fungi</taxon>
        <taxon>Dikarya</taxon>
        <taxon>Basidiomycota</taxon>
        <taxon>Agaricomycotina</taxon>
        <taxon>Agaricomycetes</taxon>
        <taxon>Agaricomycetidae</taxon>
        <taxon>Agaricales</taxon>
        <taxon>Marasmiineae</taxon>
        <taxon>Marasmiaceae</taxon>
        <taxon>Marasmius</taxon>
    </lineage>
</organism>
<feature type="region of interest" description="Disordered" evidence="1">
    <location>
        <begin position="1"/>
        <end position="32"/>
    </location>
</feature>
<gene>
    <name evidence="2" type="ORF">AAF712_004044</name>
</gene>
<dbReference type="InterPro" id="IPR032801">
    <property type="entry name" value="PXL2A/B/C"/>
</dbReference>
<sequence length="594" mass="66124">MSCRPSTSPDFIQSLPELPTLQDTPGFRIKRKPPPTLYDYPLDVIENMITSHPEDFIDLLPLVAPEEKPFSASTYSLPTTVRNSSLHLDYWNDDKWQVVAHPSPPFLTSEKEDSLEEHVADSPPVQRRRALTVPNTGYATPIISPTLPNSVEPLHLASTAMLVNPLRPFYQNSFPFVQPAPPNDFEQLMSSRPKSCSIDVRQPPSVPKKDSSARALNPLAMSSLPTFSSSRISLDGDGRSLFGKKKDKASDEASFEEFWSEGFSDARTSIDDETSGFLKSRRSSGLKVNSKSKSQRQSQIRFSFSSTVRGAAEFDEYAPPTREQLEEASNLFVISESGIRTRFGQLWRDQKTIVIFIRHFLCPLCQDYMISISRNISPEVLKNEGVKLVVVGNGHYELIRPYRRIFRTPFEVYTDPTLETYVALGMTLCTVEKGPKAQYVRHGTIGGVGMVVANAIKTGMPVWKDHGKIAQLGGEFILGPGLECSFSHRMRFTRSHLPILDVVKEAGVDMVTPLNVMTRTTGKTFLGVNVEGEVTWMGQRKRDLQAIITKGTDRKGGRKWDGSKGLCISSPISPPFTGCSEATCPLEQVPEESD</sequence>
<dbReference type="CDD" id="cd02970">
    <property type="entry name" value="PRX_like2"/>
    <property type="match status" value="1"/>
</dbReference>
<dbReference type="SUPFAM" id="SSF52833">
    <property type="entry name" value="Thioredoxin-like"/>
    <property type="match status" value="1"/>
</dbReference>
<evidence type="ECO:0000313" key="2">
    <source>
        <dbReference type="EMBL" id="KAL0068715.1"/>
    </source>
</evidence>
<reference evidence="2 3" key="1">
    <citation type="submission" date="2024-05" db="EMBL/GenBank/DDBJ databases">
        <title>A draft genome resource for the thread blight pathogen Marasmius tenuissimus strain MS-2.</title>
        <authorList>
            <person name="Yulfo-Soto G.E."/>
            <person name="Baruah I.K."/>
            <person name="Amoako-Attah I."/>
            <person name="Bukari Y."/>
            <person name="Meinhardt L.W."/>
            <person name="Bailey B.A."/>
            <person name="Cohen S.P."/>
        </authorList>
    </citation>
    <scope>NUCLEOTIDE SEQUENCE [LARGE SCALE GENOMIC DNA]</scope>
    <source>
        <strain evidence="2 3">MS-2</strain>
    </source>
</reference>
<evidence type="ECO:0000256" key="1">
    <source>
        <dbReference type="SAM" id="MobiDB-lite"/>
    </source>
</evidence>
<keyword evidence="3" id="KW-1185">Reference proteome</keyword>
<protein>
    <submittedName>
        <fullName evidence="2">Uncharacterized protein</fullName>
    </submittedName>
</protein>
<name>A0ABR3A421_9AGAR</name>
<dbReference type="EMBL" id="JBBXMP010000016">
    <property type="protein sequence ID" value="KAL0068715.1"/>
    <property type="molecule type" value="Genomic_DNA"/>
</dbReference>
<proteinExistence type="predicted"/>
<dbReference type="PANTHER" id="PTHR28630:SF3">
    <property type="entry name" value="PEROXIREDOXIN-LIKE 2C"/>
    <property type="match status" value="1"/>
</dbReference>
<dbReference type="PANTHER" id="PTHR28630">
    <property type="match status" value="1"/>
</dbReference>
<comment type="caution">
    <text evidence="2">The sequence shown here is derived from an EMBL/GenBank/DDBJ whole genome shotgun (WGS) entry which is preliminary data.</text>
</comment>